<dbReference type="AlphaFoldDB" id="D3HKF0"/>
<name>D3HKF0_LEGLN</name>
<dbReference type="InterPro" id="IPR032675">
    <property type="entry name" value="LRR_dom_sf"/>
</dbReference>
<dbReference type="Gene3D" id="3.80.10.10">
    <property type="entry name" value="Ribonuclease Inhibitor"/>
    <property type="match status" value="1"/>
</dbReference>
<sequence>MFCLNWLEIYFIFGTKSIKPKIYSRIKMIYVIKNLGTMSENEVTQAFAAIPPGVSTLDLSRNYFYEKSGTELAQSFAAIPKGVNTLDLSWNVLYKKSRAELVQAFEAISQTVTSLDLEGNDFWKKSAEELTLIFNAIPQNVARVSLSVEELNQMSPEQRKAIQNRYPCVEQVILVDAEDKNRKLNPTLSRIDTNAYVRFGFKVSPQLCFIPHLFLLLKIKKNCSSWHRVLSKSSIQNSKKASINLDGNQ</sequence>
<evidence type="ECO:0000313" key="2">
    <source>
        <dbReference type="Proteomes" id="UP000001060"/>
    </source>
</evidence>
<keyword evidence="2" id="KW-1185">Reference proteome</keyword>
<dbReference type="OrthoDB" id="5654219at2"/>
<evidence type="ECO:0000313" key="1">
    <source>
        <dbReference type="EMBL" id="CBJ12914.1"/>
    </source>
</evidence>
<evidence type="ECO:0008006" key="3">
    <source>
        <dbReference type="Google" id="ProtNLM"/>
    </source>
</evidence>
<reference evidence="1 2" key="1">
    <citation type="journal article" date="2010" name="PLoS Genet.">
        <title>Analysis of the Legionella longbeachae genome and transcriptome uncovers unique strategies to cause Legionnaires' disease.</title>
        <authorList>
            <person name="Cazalet C."/>
            <person name="Gomez-Valero L."/>
            <person name="Rusniok C."/>
            <person name="Lomma M."/>
            <person name="Dervins-Ravault D."/>
            <person name="Newton H."/>
            <person name="Sansom F."/>
            <person name="Jarraud S."/>
            <person name="Zidane N."/>
            <person name="Ma L."/>
            <person name="Bouchier C."/>
            <person name="Etienne J."/>
            <person name="Hartland E."/>
            <person name="Buchrieser C."/>
        </authorList>
    </citation>
    <scope>NUCLEOTIDE SEQUENCE [LARGE SCALE GENOMIC DNA]</scope>
    <source>
        <strain evidence="1 2">NSW150</strain>
    </source>
</reference>
<dbReference type="eggNOG" id="COG5238">
    <property type="taxonomic scope" value="Bacteria"/>
</dbReference>
<dbReference type="KEGG" id="llo:LLO_2494"/>
<organism evidence="1 2">
    <name type="scientific">Legionella longbeachae serogroup 1 (strain NSW150)</name>
    <dbReference type="NCBI Taxonomy" id="661367"/>
    <lineage>
        <taxon>Bacteria</taxon>
        <taxon>Pseudomonadati</taxon>
        <taxon>Pseudomonadota</taxon>
        <taxon>Gammaproteobacteria</taxon>
        <taxon>Legionellales</taxon>
        <taxon>Legionellaceae</taxon>
        <taxon>Legionella</taxon>
    </lineage>
</organism>
<protein>
    <recommendedName>
        <fullName evidence="3">Leucine-rich repeat-containing protein (Substrate of the Dot/Icm secretion system)</fullName>
    </recommendedName>
</protein>
<proteinExistence type="predicted"/>
<accession>D3HKF0</accession>
<gene>
    <name evidence="1" type="ordered locus">LLO_2494</name>
</gene>
<dbReference type="EMBL" id="FN650140">
    <property type="protein sequence ID" value="CBJ12914.1"/>
    <property type="molecule type" value="Genomic_DNA"/>
</dbReference>
<dbReference type="SUPFAM" id="SSF52047">
    <property type="entry name" value="RNI-like"/>
    <property type="match status" value="1"/>
</dbReference>
<dbReference type="HOGENOM" id="CLU_1114729_0_0_6"/>
<dbReference type="Proteomes" id="UP000001060">
    <property type="component" value="Chromosome"/>
</dbReference>